<gene>
    <name evidence="2" type="ORF">BHE90_010081</name>
</gene>
<sequence length="125" mass="13992">MAHEQPPHLFPGDDDDIDSNFDDDDNSTTTIYPEELYTTCIYSPQYTSAYEGTCSWSVDCSLTASWLTRSITTPTNDKYQRVMSSKYWSATEEPGWSLHLAPLKEDIQLVLDIGTGIVMVAGLIT</sequence>
<accession>A0A430LI94</accession>
<dbReference type="Proteomes" id="UP000287124">
    <property type="component" value="Unassembled WGS sequence"/>
</dbReference>
<organism evidence="2 3">
    <name type="scientific">Fusarium euwallaceae</name>
    <dbReference type="NCBI Taxonomy" id="1147111"/>
    <lineage>
        <taxon>Eukaryota</taxon>
        <taxon>Fungi</taxon>
        <taxon>Dikarya</taxon>
        <taxon>Ascomycota</taxon>
        <taxon>Pezizomycotina</taxon>
        <taxon>Sordariomycetes</taxon>
        <taxon>Hypocreomycetidae</taxon>
        <taxon>Hypocreales</taxon>
        <taxon>Nectriaceae</taxon>
        <taxon>Fusarium</taxon>
        <taxon>Fusarium solani species complex</taxon>
    </lineage>
</organism>
<evidence type="ECO:0000313" key="3">
    <source>
        <dbReference type="Proteomes" id="UP000287124"/>
    </source>
</evidence>
<evidence type="ECO:0000313" key="2">
    <source>
        <dbReference type="EMBL" id="RTE75455.1"/>
    </source>
</evidence>
<dbReference type="AlphaFoldDB" id="A0A430LI94"/>
<keyword evidence="3" id="KW-1185">Reference proteome</keyword>
<reference evidence="2 3" key="1">
    <citation type="submission" date="2017-06" db="EMBL/GenBank/DDBJ databases">
        <title>Comparative genomic analysis of Ambrosia Fusariam Clade fungi.</title>
        <authorList>
            <person name="Stajich J.E."/>
            <person name="Carrillo J."/>
            <person name="Kijimoto T."/>
            <person name="Eskalen A."/>
            <person name="O'Donnell K."/>
            <person name="Kasson M."/>
        </authorList>
    </citation>
    <scope>NUCLEOTIDE SEQUENCE [LARGE SCALE GENOMIC DNA]</scope>
    <source>
        <strain evidence="2 3">UCR1854</strain>
    </source>
</reference>
<feature type="compositionally biased region" description="Acidic residues" evidence="1">
    <location>
        <begin position="12"/>
        <end position="26"/>
    </location>
</feature>
<evidence type="ECO:0000256" key="1">
    <source>
        <dbReference type="SAM" id="MobiDB-lite"/>
    </source>
</evidence>
<name>A0A430LI94_9HYPO</name>
<dbReference type="EMBL" id="MIKF01000185">
    <property type="protein sequence ID" value="RTE75455.1"/>
    <property type="molecule type" value="Genomic_DNA"/>
</dbReference>
<proteinExistence type="predicted"/>
<protein>
    <submittedName>
        <fullName evidence="2">Uncharacterized protein</fullName>
    </submittedName>
</protein>
<feature type="region of interest" description="Disordered" evidence="1">
    <location>
        <begin position="1"/>
        <end position="29"/>
    </location>
</feature>
<comment type="caution">
    <text evidence="2">The sequence shown here is derived from an EMBL/GenBank/DDBJ whole genome shotgun (WGS) entry which is preliminary data.</text>
</comment>